<proteinExistence type="predicted"/>
<feature type="region of interest" description="Disordered" evidence="1">
    <location>
        <begin position="1"/>
        <end position="22"/>
    </location>
</feature>
<protein>
    <submittedName>
        <fullName evidence="2">Uncharacterized protein</fullName>
    </submittedName>
</protein>
<sequence length="60" mass="7027">MPKRTKANREGPIQPNQIDVHSRFYDSSKSNQTLYPNTYANQGYKLTQGFNCIFRLLYIV</sequence>
<dbReference type="InParanoid" id="A0A251SPG3"/>
<evidence type="ECO:0000313" key="3">
    <source>
        <dbReference type="Proteomes" id="UP000215914"/>
    </source>
</evidence>
<dbReference type="EMBL" id="CM007902">
    <property type="protein sequence ID" value="OTG00634.1"/>
    <property type="molecule type" value="Genomic_DNA"/>
</dbReference>
<accession>A0A251SPG3</accession>
<dbReference type="Proteomes" id="UP000215914">
    <property type="component" value="Chromosome 13"/>
</dbReference>
<evidence type="ECO:0000256" key="1">
    <source>
        <dbReference type="SAM" id="MobiDB-lite"/>
    </source>
</evidence>
<gene>
    <name evidence="2" type="ORF">HannXRQ_Chr13g0393241</name>
</gene>
<keyword evidence="3" id="KW-1185">Reference proteome</keyword>
<reference evidence="3" key="1">
    <citation type="journal article" date="2017" name="Nature">
        <title>The sunflower genome provides insights into oil metabolism, flowering and Asterid evolution.</title>
        <authorList>
            <person name="Badouin H."/>
            <person name="Gouzy J."/>
            <person name="Grassa C.J."/>
            <person name="Murat F."/>
            <person name="Staton S.E."/>
            <person name="Cottret L."/>
            <person name="Lelandais-Briere C."/>
            <person name="Owens G.L."/>
            <person name="Carrere S."/>
            <person name="Mayjonade B."/>
            <person name="Legrand L."/>
            <person name="Gill N."/>
            <person name="Kane N.C."/>
            <person name="Bowers J.E."/>
            <person name="Hubner S."/>
            <person name="Bellec A."/>
            <person name="Berard A."/>
            <person name="Berges H."/>
            <person name="Blanchet N."/>
            <person name="Boniface M.C."/>
            <person name="Brunel D."/>
            <person name="Catrice O."/>
            <person name="Chaidir N."/>
            <person name="Claudel C."/>
            <person name="Donnadieu C."/>
            <person name="Faraut T."/>
            <person name="Fievet G."/>
            <person name="Helmstetter N."/>
            <person name="King M."/>
            <person name="Knapp S.J."/>
            <person name="Lai Z."/>
            <person name="Le Paslier M.C."/>
            <person name="Lippi Y."/>
            <person name="Lorenzon L."/>
            <person name="Mandel J.R."/>
            <person name="Marage G."/>
            <person name="Marchand G."/>
            <person name="Marquand E."/>
            <person name="Bret-Mestries E."/>
            <person name="Morien E."/>
            <person name="Nambeesan S."/>
            <person name="Nguyen T."/>
            <person name="Pegot-Espagnet P."/>
            <person name="Pouilly N."/>
            <person name="Raftis F."/>
            <person name="Sallet E."/>
            <person name="Schiex T."/>
            <person name="Thomas J."/>
            <person name="Vandecasteele C."/>
            <person name="Vares D."/>
            <person name="Vear F."/>
            <person name="Vautrin S."/>
            <person name="Crespi M."/>
            <person name="Mangin B."/>
            <person name="Burke J.M."/>
            <person name="Salse J."/>
            <person name="Munos S."/>
            <person name="Vincourt P."/>
            <person name="Rieseberg L.H."/>
            <person name="Langlade N.B."/>
        </authorList>
    </citation>
    <scope>NUCLEOTIDE SEQUENCE [LARGE SCALE GENOMIC DNA]</scope>
    <source>
        <strain evidence="3">cv. SF193</strain>
    </source>
</reference>
<dbReference type="AlphaFoldDB" id="A0A251SPG3"/>
<name>A0A251SPG3_HELAN</name>
<evidence type="ECO:0000313" key="2">
    <source>
        <dbReference type="EMBL" id="OTG00634.1"/>
    </source>
</evidence>
<organism evidence="2 3">
    <name type="scientific">Helianthus annuus</name>
    <name type="common">Common sunflower</name>
    <dbReference type="NCBI Taxonomy" id="4232"/>
    <lineage>
        <taxon>Eukaryota</taxon>
        <taxon>Viridiplantae</taxon>
        <taxon>Streptophyta</taxon>
        <taxon>Embryophyta</taxon>
        <taxon>Tracheophyta</taxon>
        <taxon>Spermatophyta</taxon>
        <taxon>Magnoliopsida</taxon>
        <taxon>eudicotyledons</taxon>
        <taxon>Gunneridae</taxon>
        <taxon>Pentapetalae</taxon>
        <taxon>asterids</taxon>
        <taxon>campanulids</taxon>
        <taxon>Asterales</taxon>
        <taxon>Asteraceae</taxon>
        <taxon>Asteroideae</taxon>
        <taxon>Heliantheae alliance</taxon>
        <taxon>Heliantheae</taxon>
        <taxon>Helianthus</taxon>
    </lineage>
</organism>